<feature type="domain" description="Calcineurin-like phosphoesterase" evidence="5">
    <location>
        <begin position="10"/>
        <end position="195"/>
    </location>
</feature>
<keyword evidence="3" id="KW-0408">Iron</keyword>
<dbReference type="EC" id="3.1.4.53" evidence="6"/>
<dbReference type="InterPro" id="IPR050884">
    <property type="entry name" value="CNP_phosphodiesterase-III"/>
</dbReference>
<keyword evidence="2 6" id="KW-0378">Hydrolase</keyword>
<reference evidence="6 7" key="1">
    <citation type="submission" date="2020-03" db="EMBL/GenBank/DDBJ databases">
        <authorList>
            <person name="Zhu W."/>
        </authorList>
    </citation>
    <scope>NUCLEOTIDE SEQUENCE [LARGE SCALE GENOMIC DNA]</scope>
    <source>
        <strain evidence="6 7">185</strain>
    </source>
</reference>
<proteinExistence type="inferred from homology"/>
<accession>A0A6G8S8H2</accession>
<dbReference type="AlphaFoldDB" id="A0A6G8S8H2"/>
<dbReference type="SUPFAM" id="SSF56300">
    <property type="entry name" value="Metallo-dependent phosphatases"/>
    <property type="match status" value="1"/>
</dbReference>
<evidence type="ECO:0000313" key="6">
    <source>
        <dbReference type="EMBL" id="QIO10467.1"/>
    </source>
</evidence>
<comment type="similarity">
    <text evidence="4">Belongs to the cyclic nucleotide phosphodiesterase class-III family.</text>
</comment>
<dbReference type="Pfam" id="PF00149">
    <property type="entry name" value="Metallophos"/>
    <property type="match status" value="1"/>
</dbReference>
<name>A0A6G8S8H2_9GAMM</name>
<dbReference type="GO" id="GO:0004115">
    <property type="term" value="F:3',5'-cyclic-AMP phosphodiesterase activity"/>
    <property type="evidence" value="ECO:0007669"/>
    <property type="project" value="UniProtKB-EC"/>
</dbReference>
<gene>
    <name evidence="6" type="primary">cpdA</name>
    <name evidence="6" type="ORF">G8D99_14335</name>
</gene>
<protein>
    <submittedName>
        <fullName evidence="6">3',5'-cyclic-AMP phosphodiesterase</fullName>
        <ecNumber evidence="6">3.1.4.53</ecNumber>
    </submittedName>
</protein>
<evidence type="ECO:0000256" key="3">
    <source>
        <dbReference type="ARBA" id="ARBA00023004"/>
    </source>
</evidence>
<dbReference type="Proteomes" id="UP000501939">
    <property type="component" value="Chromosome"/>
</dbReference>
<dbReference type="NCBIfam" id="NF008359">
    <property type="entry name" value="PRK11148.1"/>
    <property type="match status" value="1"/>
</dbReference>
<organism evidence="6 7">
    <name type="scientific">Acinetobacter lanii</name>
    <dbReference type="NCBI Taxonomy" id="2715163"/>
    <lineage>
        <taxon>Bacteria</taxon>
        <taxon>Pseudomonadati</taxon>
        <taxon>Pseudomonadota</taxon>
        <taxon>Gammaproteobacteria</taxon>
        <taxon>Moraxellales</taxon>
        <taxon>Moraxellaceae</taxon>
        <taxon>Acinetobacter</taxon>
    </lineage>
</organism>
<evidence type="ECO:0000256" key="2">
    <source>
        <dbReference type="ARBA" id="ARBA00022801"/>
    </source>
</evidence>
<dbReference type="PANTHER" id="PTHR42988">
    <property type="entry name" value="PHOSPHOHYDROLASE"/>
    <property type="match status" value="1"/>
</dbReference>
<dbReference type="InterPro" id="IPR004843">
    <property type="entry name" value="Calcineurin-like_PHP"/>
</dbReference>
<keyword evidence="1" id="KW-0479">Metal-binding</keyword>
<dbReference type="InterPro" id="IPR029052">
    <property type="entry name" value="Metallo-depent_PP-like"/>
</dbReference>
<evidence type="ECO:0000256" key="4">
    <source>
        <dbReference type="ARBA" id="ARBA00025742"/>
    </source>
</evidence>
<sequence>MPLNPNEKIIIQITDSHLMDRADAQFVKMNPEQSFHAVIEDMLSQYPHIDAIIHTGDVAQVAKPETYARYQQYMQRLGIPFYQIPGNHDDVAHFPFAAPDPIPAVLSFHNWRFILLNSAVPDRIDGWIGSEQLVHLERLLEQHQTHDVVLACHHHPLEMQSHWIDQHKLKNTKQLTEILQQYNNIKAVICGHVHQDSLNLWNNIQFLSTPATSVQFKPKSQDFALDDLAPGYRSFRLKENGEFETQVHRLTDFTQHINKDISGY</sequence>
<evidence type="ECO:0000259" key="5">
    <source>
        <dbReference type="Pfam" id="PF00149"/>
    </source>
</evidence>
<dbReference type="PANTHER" id="PTHR42988:SF2">
    <property type="entry name" value="CYCLIC NUCLEOTIDE PHOSPHODIESTERASE CBUA0032-RELATED"/>
    <property type="match status" value="1"/>
</dbReference>
<dbReference type="EMBL" id="CP049916">
    <property type="protein sequence ID" value="QIO10467.1"/>
    <property type="molecule type" value="Genomic_DNA"/>
</dbReference>
<keyword evidence="7" id="KW-1185">Reference proteome</keyword>
<evidence type="ECO:0000313" key="7">
    <source>
        <dbReference type="Proteomes" id="UP000501939"/>
    </source>
</evidence>
<evidence type="ECO:0000256" key="1">
    <source>
        <dbReference type="ARBA" id="ARBA00022723"/>
    </source>
</evidence>
<dbReference type="GO" id="GO:0046872">
    <property type="term" value="F:metal ion binding"/>
    <property type="evidence" value="ECO:0007669"/>
    <property type="project" value="UniProtKB-KW"/>
</dbReference>
<dbReference type="RefSeq" id="WP_166327811.1">
    <property type="nucleotide sequence ID" value="NZ_CP049916.1"/>
</dbReference>
<dbReference type="Gene3D" id="3.60.21.10">
    <property type="match status" value="1"/>
</dbReference>
<dbReference type="KEGG" id="alj:G8D99_14335"/>